<dbReference type="GO" id="GO:0005737">
    <property type="term" value="C:cytoplasm"/>
    <property type="evidence" value="ECO:0007669"/>
    <property type="project" value="TreeGrafter"/>
</dbReference>
<dbReference type="InterPro" id="IPR012394">
    <property type="entry name" value="Aldehyde_DH_NAD(P)"/>
</dbReference>
<evidence type="ECO:0000259" key="4">
    <source>
        <dbReference type="Pfam" id="PF00171"/>
    </source>
</evidence>
<accession>A0A6J6DGP9</accession>
<dbReference type="InterPro" id="IPR029510">
    <property type="entry name" value="Ald_DH_CS_GLU"/>
</dbReference>
<evidence type="ECO:0000256" key="2">
    <source>
        <dbReference type="ARBA" id="ARBA00023002"/>
    </source>
</evidence>
<dbReference type="InterPro" id="IPR016160">
    <property type="entry name" value="Ald_DH_CS_CYS"/>
</dbReference>
<dbReference type="InterPro" id="IPR016161">
    <property type="entry name" value="Ald_DH/histidinol_DH"/>
</dbReference>
<dbReference type="PROSITE" id="PS00687">
    <property type="entry name" value="ALDEHYDE_DEHYDR_GLU"/>
    <property type="match status" value="1"/>
</dbReference>
<dbReference type="CDD" id="cd07087">
    <property type="entry name" value="ALDH_F3-13-14_CALDH-like"/>
    <property type="match status" value="1"/>
</dbReference>
<keyword evidence="3" id="KW-0520">NAD</keyword>
<dbReference type="PANTHER" id="PTHR43570">
    <property type="entry name" value="ALDEHYDE DEHYDROGENASE"/>
    <property type="match status" value="1"/>
</dbReference>
<evidence type="ECO:0000313" key="5">
    <source>
        <dbReference type="EMBL" id="CAB4563317.1"/>
    </source>
</evidence>
<dbReference type="InterPro" id="IPR016162">
    <property type="entry name" value="Ald_DH_N"/>
</dbReference>
<dbReference type="Gene3D" id="3.40.605.10">
    <property type="entry name" value="Aldehyde Dehydrogenase, Chain A, domain 1"/>
    <property type="match status" value="1"/>
</dbReference>
<proteinExistence type="inferred from homology"/>
<feature type="domain" description="Aldehyde dehydrogenase" evidence="4">
    <location>
        <begin position="20"/>
        <end position="444"/>
    </location>
</feature>
<dbReference type="PANTHER" id="PTHR43570:SF16">
    <property type="entry name" value="ALDEHYDE DEHYDROGENASE TYPE III, ISOFORM Q"/>
    <property type="match status" value="1"/>
</dbReference>
<gene>
    <name evidence="5" type="ORF">UFOPK1493_01924</name>
</gene>
<evidence type="ECO:0000256" key="3">
    <source>
        <dbReference type="ARBA" id="ARBA00023027"/>
    </source>
</evidence>
<protein>
    <submittedName>
        <fullName evidence="5">Unannotated protein</fullName>
    </submittedName>
</protein>
<sequence length="493" mass="53101">MSTTGLRPVSDLPRATPLGDIAGVVSAAREAATSGRTRSRAWRVSTLRQLRELVVAHEDALLDALAADLSKPRFEAWAAEIGFILTDIDHTLANLDRWMAPERVPTPVTFQPGSSHIVREPLGVACVIAPWNYPVQLLLVPMVAAIAAGNAVVGKPSELAPHAADVVEAIVRGLDDPAVGVVLGGVAETTELLTHRFDHILYTGNGRVARVVMRAAAEHLTPVTLELGGKSPAIVTASADLEVASRRLAWGKFLNAGQTCIAPDYVLVERSVHDRLVDELRARVREFYGADPRTSPDLARIVNDAHFHRLEKLLHAGTVAVGGDTDADTRYIAPTVLTDVTRDDPAMAEEIFGPVLPVIAVDSLDEAIAFVNADDKPLALYTFSGDDTDHERVIAATSSGGVCVNGTIMHISNPHLPFGGVGESGMGAYHGRAGFDTFSHRRSVHERSTRLDPSLLYPPYSASKLRLVRRGLTLPDPRDLWARGVGRLRRRNG</sequence>
<dbReference type="InterPro" id="IPR015590">
    <property type="entry name" value="Aldehyde_DH_dom"/>
</dbReference>
<name>A0A6J6DGP9_9ZZZZ</name>
<dbReference type="GO" id="GO:0004029">
    <property type="term" value="F:aldehyde dehydrogenase (NAD+) activity"/>
    <property type="evidence" value="ECO:0007669"/>
    <property type="project" value="TreeGrafter"/>
</dbReference>
<dbReference type="Pfam" id="PF00171">
    <property type="entry name" value="Aldedh"/>
    <property type="match status" value="1"/>
</dbReference>
<dbReference type="SUPFAM" id="SSF53720">
    <property type="entry name" value="ALDH-like"/>
    <property type="match status" value="1"/>
</dbReference>
<reference evidence="5" key="1">
    <citation type="submission" date="2020-05" db="EMBL/GenBank/DDBJ databases">
        <authorList>
            <person name="Chiriac C."/>
            <person name="Salcher M."/>
            <person name="Ghai R."/>
            <person name="Kavagutti S V."/>
        </authorList>
    </citation>
    <scope>NUCLEOTIDE SEQUENCE</scope>
</reference>
<dbReference type="PROSITE" id="PS00070">
    <property type="entry name" value="ALDEHYDE_DEHYDR_CYS"/>
    <property type="match status" value="1"/>
</dbReference>
<dbReference type="FunFam" id="3.40.309.10:FF:000003">
    <property type="entry name" value="Aldehyde dehydrogenase"/>
    <property type="match status" value="1"/>
</dbReference>
<dbReference type="AlphaFoldDB" id="A0A6J6DGP9"/>
<dbReference type="GO" id="GO:0006081">
    <property type="term" value="P:aldehyde metabolic process"/>
    <property type="evidence" value="ECO:0007669"/>
    <property type="project" value="InterPro"/>
</dbReference>
<dbReference type="Gene3D" id="3.40.309.10">
    <property type="entry name" value="Aldehyde Dehydrogenase, Chain A, domain 2"/>
    <property type="match status" value="1"/>
</dbReference>
<evidence type="ECO:0000256" key="1">
    <source>
        <dbReference type="ARBA" id="ARBA00009986"/>
    </source>
</evidence>
<organism evidence="5">
    <name type="scientific">freshwater metagenome</name>
    <dbReference type="NCBI Taxonomy" id="449393"/>
    <lineage>
        <taxon>unclassified sequences</taxon>
        <taxon>metagenomes</taxon>
        <taxon>ecological metagenomes</taxon>
    </lineage>
</organism>
<dbReference type="PIRSF" id="PIRSF036492">
    <property type="entry name" value="ALDH"/>
    <property type="match status" value="1"/>
</dbReference>
<dbReference type="InterPro" id="IPR016163">
    <property type="entry name" value="Ald_DH_C"/>
</dbReference>
<keyword evidence="2" id="KW-0560">Oxidoreductase</keyword>
<comment type="similarity">
    <text evidence="1">Belongs to the aldehyde dehydrogenase family.</text>
</comment>
<dbReference type="EMBL" id="CAEZSR010000067">
    <property type="protein sequence ID" value="CAB4563317.1"/>
    <property type="molecule type" value="Genomic_DNA"/>
</dbReference>
<dbReference type="FunFam" id="3.40.605.10:FF:000004">
    <property type="entry name" value="Aldehyde dehydrogenase"/>
    <property type="match status" value="1"/>
</dbReference>